<dbReference type="SUPFAM" id="SSF82866">
    <property type="entry name" value="Multidrug efflux transporter AcrB transmembrane domain"/>
    <property type="match status" value="2"/>
</dbReference>
<dbReference type="Proteomes" id="UP000482155">
    <property type="component" value="Unassembled WGS sequence"/>
</dbReference>
<evidence type="ECO:0000256" key="7">
    <source>
        <dbReference type="ARBA" id="ARBA00023136"/>
    </source>
</evidence>
<feature type="transmembrane region" description="Helical" evidence="8">
    <location>
        <begin position="934"/>
        <end position="959"/>
    </location>
</feature>
<dbReference type="Gene3D" id="3.30.70.1440">
    <property type="entry name" value="Multidrug efflux transporter AcrB pore domain"/>
    <property type="match status" value="1"/>
</dbReference>
<dbReference type="Gene3D" id="1.20.1640.10">
    <property type="entry name" value="Multidrug efflux transporter AcrB transmembrane domain"/>
    <property type="match status" value="2"/>
</dbReference>
<feature type="transmembrane region" description="Helical" evidence="8">
    <location>
        <begin position="452"/>
        <end position="472"/>
    </location>
</feature>
<evidence type="ECO:0000256" key="6">
    <source>
        <dbReference type="ARBA" id="ARBA00022989"/>
    </source>
</evidence>
<evidence type="ECO:0000313" key="9">
    <source>
        <dbReference type="EMBL" id="NEX63316.1"/>
    </source>
</evidence>
<comment type="similarity">
    <text evidence="2">Belongs to the resistance-nodulation-cell division (RND) (TC 2.A.6) family.</text>
</comment>
<evidence type="ECO:0000256" key="8">
    <source>
        <dbReference type="SAM" id="Phobius"/>
    </source>
</evidence>
<evidence type="ECO:0000256" key="1">
    <source>
        <dbReference type="ARBA" id="ARBA00004651"/>
    </source>
</evidence>
<dbReference type="PANTHER" id="PTHR32063">
    <property type="match status" value="1"/>
</dbReference>
<dbReference type="NCBIfam" id="TIGR00914">
    <property type="entry name" value="2A0601"/>
    <property type="match status" value="1"/>
</dbReference>
<evidence type="ECO:0000256" key="2">
    <source>
        <dbReference type="ARBA" id="ARBA00010942"/>
    </source>
</evidence>
<dbReference type="GO" id="GO:0008324">
    <property type="term" value="F:monoatomic cation transmembrane transporter activity"/>
    <property type="evidence" value="ECO:0007669"/>
    <property type="project" value="InterPro"/>
</dbReference>
<evidence type="ECO:0000256" key="5">
    <source>
        <dbReference type="ARBA" id="ARBA00022692"/>
    </source>
</evidence>
<keyword evidence="6 8" id="KW-1133">Transmembrane helix</keyword>
<reference evidence="9 10" key="1">
    <citation type="submission" date="2020-02" db="EMBL/GenBank/DDBJ databases">
        <authorList>
            <person name="Kim M.K."/>
        </authorList>
    </citation>
    <scope>NUCLEOTIDE SEQUENCE [LARGE SCALE GENOMIC DNA]</scope>
    <source>
        <strain evidence="9 10">17J57-3</strain>
    </source>
</reference>
<feature type="transmembrane region" description="Helical" evidence="8">
    <location>
        <begin position="484"/>
        <end position="508"/>
    </location>
</feature>
<dbReference type="InterPro" id="IPR004763">
    <property type="entry name" value="CusA-like"/>
</dbReference>
<comment type="subcellular location">
    <subcellularLocation>
        <location evidence="1">Cell membrane</location>
        <topology evidence="1">Multi-pass membrane protein</topology>
    </subcellularLocation>
</comment>
<keyword evidence="10" id="KW-1185">Reference proteome</keyword>
<keyword evidence="3" id="KW-0813">Transport</keyword>
<feature type="transmembrane region" description="Helical" evidence="8">
    <location>
        <begin position="885"/>
        <end position="902"/>
    </location>
</feature>
<dbReference type="Gene3D" id="3.30.70.1430">
    <property type="entry name" value="Multidrug efflux transporter AcrB pore domain"/>
    <property type="match status" value="2"/>
</dbReference>
<dbReference type="GO" id="GO:0042910">
    <property type="term" value="F:xenobiotic transmembrane transporter activity"/>
    <property type="evidence" value="ECO:0007669"/>
    <property type="project" value="TreeGrafter"/>
</dbReference>
<gene>
    <name evidence="9" type="ORF">G3574_19720</name>
</gene>
<keyword evidence="5 8" id="KW-0812">Transmembrane</keyword>
<evidence type="ECO:0000313" key="10">
    <source>
        <dbReference type="Proteomes" id="UP000482155"/>
    </source>
</evidence>
<dbReference type="Gene3D" id="3.30.70.1320">
    <property type="entry name" value="Multidrug efflux transporter AcrB pore domain like"/>
    <property type="match status" value="1"/>
</dbReference>
<dbReference type="PANTHER" id="PTHR32063:SF24">
    <property type="entry name" value="CATION EFFLUX SYSTEM (ACRB_ACRD_ACRF FAMILY)"/>
    <property type="match status" value="1"/>
</dbReference>
<feature type="transmembrane region" description="Helical" evidence="8">
    <location>
        <begin position="1012"/>
        <end position="1035"/>
    </location>
</feature>
<dbReference type="GO" id="GO:0005886">
    <property type="term" value="C:plasma membrane"/>
    <property type="evidence" value="ECO:0007669"/>
    <property type="project" value="UniProtKB-SubCell"/>
</dbReference>
<dbReference type="Pfam" id="PF00873">
    <property type="entry name" value="ACR_tran"/>
    <property type="match status" value="1"/>
</dbReference>
<dbReference type="RefSeq" id="WP_163967116.1">
    <property type="nucleotide sequence ID" value="NZ_JAAIVB010000069.1"/>
</dbReference>
<keyword evidence="4" id="KW-1003">Cell membrane</keyword>
<feature type="transmembrane region" description="Helical" evidence="8">
    <location>
        <begin position="395"/>
        <end position="414"/>
    </location>
</feature>
<dbReference type="InterPro" id="IPR001036">
    <property type="entry name" value="Acrflvin-R"/>
</dbReference>
<feature type="transmembrane region" description="Helical" evidence="8">
    <location>
        <begin position="529"/>
        <end position="554"/>
    </location>
</feature>
<dbReference type="EMBL" id="JAAIVB010000069">
    <property type="protein sequence ID" value="NEX63316.1"/>
    <property type="molecule type" value="Genomic_DNA"/>
</dbReference>
<dbReference type="SUPFAM" id="SSF82693">
    <property type="entry name" value="Multidrug efflux transporter AcrB pore domain, PN1, PN2, PC1 and PC2 subdomains"/>
    <property type="match status" value="3"/>
</dbReference>
<feature type="transmembrane region" description="Helical" evidence="8">
    <location>
        <begin position="980"/>
        <end position="1000"/>
    </location>
</feature>
<dbReference type="AlphaFoldDB" id="A0A6B3SWH4"/>
<comment type="caution">
    <text evidence="9">The sequence shown here is derived from an EMBL/GenBank/DDBJ whole genome shotgun (WGS) entry which is preliminary data.</text>
</comment>
<evidence type="ECO:0000256" key="4">
    <source>
        <dbReference type="ARBA" id="ARBA00022475"/>
    </source>
</evidence>
<dbReference type="SUPFAM" id="SSF82714">
    <property type="entry name" value="Multidrug efflux transporter AcrB TolC docking domain, DN and DC subdomains"/>
    <property type="match status" value="2"/>
</dbReference>
<dbReference type="PRINTS" id="PR00702">
    <property type="entry name" value="ACRIFLAVINRP"/>
</dbReference>
<feature type="transmembrane region" description="Helical" evidence="8">
    <location>
        <begin position="909"/>
        <end position="928"/>
    </location>
</feature>
<evidence type="ECO:0000256" key="3">
    <source>
        <dbReference type="ARBA" id="ARBA00022448"/>
    </source>
</evidence>
<dbReference type="InterPro" id="IPR027463">
    <property type="entry name" value="AcrB_DN_DC_subdom"/>
</dbReference>
<dbReference type="Gene3D" id="3.30.2090.10">
    <property type="entry name" value="Multidrug efflux transporter AcrB TolC docking domain, DN and DC subdomains"/>
    <property type="match status" value="2"/>
</dbReference>
<protein>
    <submittedName>
        <fullName evidence="9">CusA/CzcA family heavy metal efflux RND transporter</fullName>
    </submittedName>
</protein>
<keyword evidence="7 8" id="KW-0472">Membrane</keyword>
<accession>A0A6B3SWH4</accession>
<proteinExistence type="inferred from homology"/>
<organism evidence="9 10">
    <name type="scientific">Noviherbaspirillum galbum</name>
    <dbReference type="NCBI Taxonomy" id="2709383"/>
    <lineage>
        <taxon>Bacteria</taxon>
        <taxon>Pseudomonadati</taxon>
        <taxon>Pseudomonadota</taxon>
        <taxon>Betaproteobacteria</taxon>
        <taxon>Burkholderiales</taxon>
        <taxon>Oxalobacteraceae</taxon>
        <taxon>Noviherbaspirillum</taxon>
    </lineage>
</organism>
<sequence length="1072" mass="117066">MFERIIRFAIEHRWTVILTVLAMAAYGIYSYQKLPIDAVPDITNVQVQINTAAPGYSPLEAEQRVTFPLEAVMSGLPHLEQTRSLSRYGLSQITVIFKDGTDIYFARQLVNERIQQARDRLPSGIAPTMGPISTGLGEIYLWTVEAKEGAKKPDGTPYTPTDLREIQDWIIKPQLRNVAGVTEINSIGGFAKEFLVAPSPQKLASYGLSLESVVTALEKNNANVGAGYIERRGEQYLVRAPGQVGSLDDMRNIVVSNVQGAPVRIQDVAEVDIGRELRTGAATENGREVVLGTVFMLIGENSRTVSQAVDKKMAEINRTLPEGVEAVTVYDRTILVDKAINTVKKNLFEGAVLVIAILFLFLGNIRAALITAMVIPLAMLFTFTGMVGYKVSANLLSLGALDFGIIIDGAVVIVENCVRRLAHAQEHHKRPLTRQERFHEVYAASKEARRPLLFGQLIIMIVYLPIFALTGVEGKMFHPMAFTVVIALVGAMILSITFIPAAVALFIGKKVDERENALMRGAKRGYEPLLVRAMANKPVVLTFAVVMIALSVLIGTRLGSEFVPSLNEGDFAIQTLRIPGTSLTQSVAMQQQVEKTLKAKFPEIDRIFARTGTAEVASDPMPPNISDGYVMLKPQDQWPEPKKTRNELVAAVQEEAAKQPGNSYEFSQPIQLRFNELISGVRSDVAVKVFGDDNDVLNDTAAKIQAVLEKVPGATEVKTEQTTGLPMLTVNIDRQKTARYGLNVSNVQETLATATGGREAGTLFQGDRRFDIVVRLPENQRNDIEALKRLPIPLPDTQGNGSRTSYVPLGEVASLEIAPGPNQISRENGKRRIVVSANVRGRDLGSFVAQAEQQIAQQVKIPSGYWTVWGGQFENLQSATERLKIVVPVSLLLVFVLLFAMFNNVKDGLLVFTGIPFALTGGIVALWLRGIPLSISAAVGFIALSGVAVLNGLVMIAFIRNLRDEGRSLSDAVHEGALTRLRPVLMTALVASLGFVPMAIATGTGAEVQRPLATVVIGGILSSTVLTLLVLPLLYQLAHRRDPEDAGEDEDEDSFVESKDPQVLFWKRKKTV</sequence>
<name>A0A6B3SWH4_9BURK</name>